<comment type="function">
    <text evidence="8">Catalyzes the conversion of 2 pyruvate molecules into acetolactate in the first common step of the biosynthetic pathway of the branched-amino acids such as leucine, isoleucine, and valine.</text>
</comment>
<dbReference type="Gene3D" id="3.30.70.1150">
    <property type="entry name" value="ACT-like. Chain A, domain 2"/>
    <property type="match status" value="1"/>
</dbReference>
<dbReference type="InterPro" id="IPR027271">
    <property type="entry name" value="Acetolactate_synth/TF_NikR_C"/>
</dbReference>
<dbReference type="InterPro" id="IPR004789">
    <property type="entry name" value="Acetalactate_synth_ssu"/>
</dbReference>
<dbReference type="PROSITE" id="PS51671">
    <property type="entry name" value="ACT"/>
    <property type="match status" value="1"/>
</dbReference>
<gene>
    <name evidence="10" type="primary">ilvN</name>
    <name evidence="10" type="ORF">MUG09_05415</name>
</gene>
<evidence type="ECO:0000256" key="1">
    <source>
        <dbReference type="ARBA" id="ARBA00004974"/>
    </source>
</evidence>
<evidence type="ECO:0000256" key="8">
    <source>
        <dbReference type="RuleBase" id="RU368092"/>
    </source>
</evidence>
<comment type="catalytic activity">
    <reaction evidence="7 8">
        <text>2 pyruvate + H(+) = (2S)-2-acetolactate + CO2</text>
        <dbReference type="Rhea" id="RHEA:25249"/>
        <dbReference type="ChEBI" id="CHEBI:15361"/>
        <dbReference type="ChEBI" id="CHEBI:15378"/>
        <dbReference type="ChEBI" id="CHEBI:16526"/>
        <dbReference type="ChEBI" id="CHEBI:58476"/>
        <dbReference type="EC" id="2.2.1.6"/>
    </reaction>
</comment>
<evidence type="ECO:0000256" key="5">
    <source>
        <dbReference type="ARBA" id="ARBA00022605"/>
    </source>
</evidence>
<dbReference type="InterPro" id="IPR045865">
    <property type="entry name" value="ACT-like_dom_sf"/>
</dbReference>
<dbReference type="PANTHER" id="PTHR30239:SF0">
    <property type="entry name" value="ACETOLACTATE SYNTHASE SMALL SUBUNIT 1, CHLOROPLASTIC"/>
    <property type="match status" value="1"/>
</dbReference>
<dbReference type="InterPro" id="IPR002912">
    <property type="entry name" value="ACT_dom"/>
</dbReference>
<dbReference type="InterPro" id="IPR019455">
    <property type="entry name" value="Acetolactate_synth_ssu_C"/>
</dbReference>
<evidence type="ECO:0000256" key="2">
    <source>
        <dbReference type="ARBA" id="ARBA00005025"/>
    </source>
</evidence>
<comment type="similarity">
    <text evidence="3 8">Belongs to the acetolactate synthase small subunit family.</text>
</comment>
<evidence type="ECO:0000256" key="3">
    <source>
        <dbReference type="ARBA" id="ARBA00006341"/>
    </source>
</evidence>
<comment type="pathway">
    <text evidence="1 8">Amino-acid biosynthesis; L-isoleucine biosynthesis; L-isoleucine from 2-oxobutanoate: step 1/4.</text>
</comment>
<comment type="pathway">
    <text evidence="2 8">Amino-acid biosynthesis; L-valine biosynthesis; L-valine from pyruvate: step 1/4.</text>
</comment>
<evidence type="ECO:0000256" key="4">
    <source>
        <dbReference type="ARBA" id="ARBA00011744"/>
    </source>
</evidence>
<accession>A0ABY4DH20</accession>
<evidence type="ECO:0000313" key="10">
    <source>
        <dbReference type="EMBL" id="UOM52212.1"/>
    </source>
</evidence>
<dbReference type="EC" id="2.2.1.6" evidence="8"/>
<dbReference type="NCBIfam" id="NF008864">
    <property type="entry name" value="PRK11895.1"/>
    <property type="match status" value="1"/>
</dbReference>
<reference evidence="11" key="1">
    <citation type="journal article" date="2024" name="J Bioinform Genom">
        <title>Complete genome sequence of the type strain bacterium Sphaerochaeta associata GLS2t (VKM B-2742)t.</title>
        <authorList>
            <person name="Troshina O.Y."/>
            <person name="Tepeeva A.N."/>
            <person name="Arzamasceva V.O."/>
            <person name="Whitman W.B."/>
            <person name="Varghese N."/>
            <person name="Shapiro N."/>
            <person name="Woyke T."/>
            <person name="Kripides N.C."/>
            <person name="Vasilenko O.V."/>
        </authorList>
    </citation>
    <scope>NUCLEOTIDE SEQUENCE [LARGE SCALE GENOMIC DNA]</scope>
    <source>
        <strain evidence="11">GLS2T</strain>
    </source>
</reference>
<proteinExistence type="inferred from homology"/>
<dbReference type="Pfam" id="PF22629">
    <property type="entry name" value="ACT_AHAS_ss"/>
    <property type="match status" value="1"/>
</dbReference>
<feature type="domain" description="ACT" evidence="9">
    <location>
        <begin position="9"/>
        <end position="83"/>
    </location>
</feature>
<sequence length="176" mass="19592">MNSTENRYTLAILVNNHPGVLMRVVSLFSRRGYNIDSLSVGETENEAVSRITIVVSGDRPVVEQIKKQVGKLIDVKRVYEMTQTRSLQRELVMVKVSTKSESRSQVVELAQIFKAKIIDVTASTVSLEMTGSLDKIQSFLDLMMPYGIVEMARTGITALERGSRALSSISYSEDDV</sequence>
<keyword evidence="6 8" id="KW-0100">Branched-chain amino acid biosynthesis</keyword>
<evidence type="ECO:0000256" key="7">
    <source>
        <dbReference type="ARBA" id="ARBA00048670"/>
    </source>
</evidence>
<evidence type="ECO:0000313" key="11">
    <source>
        <dbReference type="Proteomes" id="UP000829708"/>
    </source>
</evidence>
<dbReference type="InterPro" id="IPR039557">
    <property type="entry name" value="AHAS_ACT"/>
</dbReference>
<dbReference type="EMBL" id="CP094929">
    <property type="protein sequence ID" value="UOM52212.1"/>
    <property type="molecule type" value="Genomic_DNA"/>
</dbReference>
<protein>
    <recommendedName>
        <fullName evidence="8">Acetolactate synthase small subunit</fullName>
        <shortName evidence="8">AHAS</shortName>
        <shortName evidence="8">ALS</shortName>
        <ecNumber evidence="8">2.2.1.6</ecNumber>
    </recommendedName>
    <alternativeName>
        <fullName evidence="8">Acetohydroxy-acid synthase small subunit</fullName>
    </alternativeName>
</protein>
<evidence type="ECO:0000259" key="9">
    <source>
        <dbReference type="PROSITE" id="PS51671"/>
    </source>
</evidence>
<comment type="subunit">
    <text evidence="4 8">Dimer of large and small chains.</text>
</comment>
<organism evidence="10 11">
    <name type="scientific">Sphaerochaeta associata</name>
    <dbReference type="NCBI Taxonomy" id="1129264"/>
    <lineage>
        <taxon>Bacteria</taxon>
        <taxon>Pseudomonadati</taxon>
        <taxon>Spirochaetota</taxon>
        <taxon>Spirochaetia</taxon>
        <taxon>Spirochaetales</taxon>
        <taxon>Sphaerochaetaceae</taxon>
        <taxon>Sphaerochaeta</taxon>
    </lineage>
</organism>
<keyword evidence="8 10" id="KW-0808">Transferase</keyword>
<keyword evidence="5 8" id="KW-0028">Amino-acid biosynthesis</keyword>
<dbReference type="SUPFAM" id="SSF55021">
    <property type="entry name" value="ACT-like"/>
    <property type="match status" value="2"/>
</dbReference>
<dbReference type="Pfam" id="PF10369">
    <property type="entry name" value="ALS_ss_C"/>
    <property type="match status" value="1"/>
</dbReference>
<dbReference type="GO" id="GO:0003984">
    <property type="term" value="F:acetolactate synthase activity"/>
    <property type="evidence" value="ECO:0007669"/>
    <property type="project" value="UniProtKB-EC"/>
</dbReference>
<dbReference type="NCBIfam" id="TIGR00119">
    <property type="entry name" value="acolac_sm"/>
    <property type="match status" value="1"/>
</dbReference>
<dbReference type="InterPro" id="IPR054480">
    <property type="entry name" value="AHAS_small-like_ACT"/>
</dbReference>
<name>A0ABY4DH20_9SPIR</name>
<dbReference type="RefSeq" id="WP_244774238.1">
    <property type="nucleotide sequence ID" value="NZ_CP094929.1"/>
</dbReference>
<keyword evidence="11" id="KW-1185">Reference proteome</keyword>
<dbReference type="CDD" id="cd04878">
    <property type="entry name" value="ACT_AHAS"/>
    <property type="match status" value="1"/>
</dbReference>
<evidence type="ECO:0000256" key="6">
    <source>
        <dbReference type="ARBA" id="ARBA00023304"/>
    </source>
</evidence>
<dbReference type="PANTHER" id="PTHR30239">
    <property type="entry name" value="ACETOLACTATE SYNTHASE SMALL SUBUNIT"/>
    <property type="match status" value="1"/>
</dbReference>
<dbReference type="Gene3D" id="3.30.70.260">
    <property type="match status" value="1"/>
</dbReference>
<dbReference type="Proteomes" id="UP000829708">
    <property type="component" value="Chromosome"/>
</dbReference>